<feature type="transmembrane region" description="Helical" evidence="2">
    <location>
        <begin position="20"/>
        <end position="41"/>
    </location>
</feature>
<name>A0ABY4BT94_9FLAO</name>
<dbReference type="PANTHER" id="PTHR30576:SF20">
    <property type="entry name" value="QUINOVOSAMINEPHOSPHOTRANSFERAE-RELATED"/>
    <property type="match status" value="1"/>
</dbReference>
<dbReference type="Proteomes" id="UP000831460">
    <property type="component" value="Chromosome"/>
</dbReference>
<comment type="similarity">
    <text evidence="1">Belongs to the bacterial sugar transferase family.</text>
</comment>
<gene>
    <name evidence="4" type="ORF">MTP09_02650</name>
</gene>
<proteinExistence type="inferred from homology"/>
<keyword evidence="4" id="KW-0808">Transferase</keyword>
<evidence type="ECO:0000256" key="1">
    <source>
        <dbReference type="ARBA" id="ARBA00006464"/>
    </source>
</evidence>
<keyword evidence="2" id="KW-1133">Transmembrane helix</keyword>
<dbReference type="EMBL" id="CP094532">
    <property type="protein sequence ID" value="UOE42423.1"/>
    <property type="molecule type" value="Genomic_DNA"/>
</dbReference>
<dbReference type="InterPro" id="IPR003362">
    <property type="entry name" value="Bact_transf"/>
</dbReference>
<keyword evidence="2" id="KW-0812">Transmembrane</keyword>
<reference evidence="4 5" key="1">
    <citation type="submission" date="2022-03" db="EMBL/GenBank/DDBJ databases">
        <title>Chryseobacterium sp. isolated from particulate matters in swine house.</title>
        <authorList>
            <person name="Won M."/>
            <person name="Kim S.-J."/>
            <person name="Kwon S.-W."/>
        </authorList>
    </citation>
    <scope>NUCLEOTIDE SEQUENCE [LARGE SCALE GENOMIC DNA]</scope>
    <source>
        <strain evidence="4 5">SC2-2</strain>
    </source>
</reference>
<dbReference type="Pfam" id="PF02397">
    <property type="entry name" value="Bac_transf"/>
    <property type="match status" value="1"/>
</dbReference>
<dbReference type="RefSeq" id="WP_243551569.1">
    <property type="nucleotide sequence ID" value="NZ_CP094532.1"/>
</dbReference>
<sequence length="197" mass="23340">MVLPKFNKYIFWKSVIDFVFSLLLIFVLLPFIFVLFILATIDTKSHGLFSQIRIGRYGKPFKIFKVRTINPSTNVCSRYGRFLRKSKLDELPQLFNIFLGQMSFVGPRPDIPGYYDKLVGKDREVLQLKPGVTSRASIKYINEEEMLKNVNNPNYYNDEVIFPEKIKMNLEYLRSFSFREDLLILRKTYNVYFKSKK</sequence>
<evidence type="ECO:0000256" key="2">
    <source>
        <dbReference type="SAM" id="Phobius"/>
    </source>
</evidence>
<evidence type="ECO:0000313" key="5">
    <source>
        <dbReference type="Proteomes" id="UP000831460"/>
    </source>
</evidence>
<protein>
    <submittedName>
        <fullName evidence="4">Sugar transferase</fullName>
    </submittedName>
</protein>
<organism evidence="4 5">
    <name type="scientific">Chryseobacterium suipulveris</name>
    <dbReference type="NCBI Taxonomy" id="2929800"/>
    <lineage>
        <taxon>Bacteria</taxon>
        <taxon>Pseudomonadati</taxon>
        <taxon>Bacteroidota</taxon>
        <taxon>Flavobacteriia</taxon>
        <taxon>Flavobacteriales</taxon>
        <taxon>Weeksellaceae</taxon>
        <taxon>Chryseobacterium group</taxon>
        <taxon>Chryseobacterium</taxon>
    </lineage>
</organism>
<accession>A0ABY4BT94</accession>
<keyword evidence="2" id="KW-0472">Membrane</keyword>
<dbReference type="PANTHER" id="PTHR30576">
    <property type="entry name" value="COLANIC BIOSYNTHESIS UDP-GLUCOSE LIPID CARRIER TRANSFERASE"/>
    <property type="match status" value="1"/>
</dbReference>
<dbReference type="GO" id="GO:0016740">
    <property type="term" value="F:transferase activity"/>
    <property type="evidence" value="ECO:0007669"/>
    <property type="project" value="UniProtKB-KW"/>
</dbReference>
<evidence type="ECO:0000259" key="3">
    <source>
        <dbReference type="Pfam" id="PF02397"/>
    </source>
</evidence>
<feature type="domain" description="Bacterial sugar transferase" evidence="3">
    <location>
        <begin position="13"/>
        <end position="193"/>
    </location>
</feature>
<keyword evidence="5" id="KW-1185">Reference proteome</keyword>
<evidence type="ECO:0000313" key="4">
    <source>
        <dbReference type="EMBL" id="UOE42423.1"/>
    </source>
</evidence>